<name>A0A0P8D9R1_9CYAN</name>
<dbReference type="InterPro" id="IPR045425">
    <property type="entry name" value="DUF6508"/>
</dbReference>
<evidence type="ECO:0000313" key="1">
    <source>
        <dbReference type="EMBL" id="KPQ32831.1"/>
    </source>
</evidence>
<gene>
    <name evidence="1" type="ORF">HLUCCA11_20550</name>
</gene>
<dbReference type="Pfam" id="PF20118">
    <property type="entry name" value="DUF6508"/>
    <property type="match status" value="1"/>
</dbReference>
<proteinExistence type="predicted"/>
<evidence type="ECO:0000313" key="2">
    <source>
        <dbReference type="Proteomes" id="UP000050465"/>
    </source>
</evidence>
<accession>A0A0P8D9R1</accession>
<organism evidence="1 2">
    <name type="scientific">Phormidesmis priestleyi Ana</name>
    <dbReference type="NCBI Taxonomy" id="1666911"/>
    <lineage>
        <taxon>Bacteria</taxon>
        <taxon>Bacillati</taxon>
        <taxon>Cyanobacteriota</taxon>
        <taxon>Cyanophyceae</taxon>
        <taxon>Leptolyngbyales</taxon>
        <taxon>Leptolyngbyaceae</taxon>
        <taxon>Phormidesmis</taxon>
    </lineage>
</organism>
<protein>
    <submittedName>
        <fullName evidence="1">Uncharacterized protein</fullName>
    </submittedName>
</protein>
<dbReference type="EMBL" id="LJZR01000045">
    <property type="protein sequence ID" value="KPQ32831.1"/>
    <property type="molecule type" value="Genomic_DNA"/>
</dbReference>
<comment type="caution">
    <text evidence="1">The sequence shown here is derived from an EMBL/GenBank/DDBJ whole genome shotgun (WGS) entry which is preliminary data.</text>
</comment>
<reference evidence="1 2" key="1">
    <citation type="submission" date="2015-09" db="EMBL/GenBank/DDBJ databases">
        <title>Identification and resolution of microdiversity through metagenomic sequencing of parallel consortia.</title>
        <authorList>
            <person name="Nelson W.C."/>
            <person name="Romine M.F."/>
            <person name="Lindemann S.R."/>
        </authorList>
    </citation>
    <scope>NUCLEOTIDE SEQUENCE [LARGE SCALE GENOMIC DNA]</scope>
    <source>
        <strain evidence="1">Ana</strain>
    </source>
</reference>
<dbReference type="STRING" id="1666911.HLUCCA11_20550"/>
<dbReference type="AlphaFoldDB" id="A0A0P8D9R1"/>
<sequence>MTSEQLDRILVFSPIFEQPSNSLYEVRPEVSVIDPYVYAPEVDQFIQTLYQEDFLSPFDWIAWSSEADTYVENPSRIKGVDLETLKKLFTCHVRTERFRSGHLAQMIENGHIGAMLKRLAVIRSEMEEISPD</sequence>
<dbReference type="Proteomes" id="UP000050465">
    <property type="component" value="Unassembled WGS sequence"/>
</dbReference>